<dbReference type="eggNOG" id="KOG0386">
    <property type="taxonomic scope" value="Eukaryota"/>
</dbReference>
<reference evidence="16" key="3">
    <citation type="submission" date="2015-06" db="UniProtKB">
        <authorList>
            <consortium name="EnsemblProtists"/>
        </authorList>
    </citation>
    <scope>IDENTIFICATION</scope>
</reference>
<evidence type="ECO:0000256" key="9">
    <source>
        <dbReference type="ARBA" id="ARBA00023242"/>
    </source>
</evidence>
<dbReference type="PROSITE" id="PS51192">
    <property type="entry name" value="HELICASE_ATP_BIND_1"/>
    <property type="match status" value="1"/>
</dbReference>
<keyword evidence="5" id="KW-0378">Hydrolase</keyword>
<dbReference type="Pfam" id="PF00176">
    <property type="entry name" value="SNF2-rel_dom"/>
    <property type="match status" value="1"/>
</dbReference>
<dbReference type="InterPro" id="IPR000330">
    <property type="entry name" value="SNF2_N"/>
</dbReference>
<dbReference type="CDD" id="cd18793">
    <property type="entry name" value="SF2_C_SNF"/>
    <property type="match status" value="1"/>
</dbReference>
<dbReference type="FunFam" id="3.40.50.10810:FF:000015">
    <property type="entry name" value="lymphoid-specific helicase isoform X1"/>
    <property type="match status" value="1"/>
</dbReference>
<dbReference type="SMART" id="SM00487">
    <property type="entry name" value="DEXDc"/>
    <property type="match status" value="1"/>
</dbReference>
<dbReference type="GO" id="GO:0009507">
    <property type="term" value="C:chloroplast"/>
    <property type="evidence" value="ECO:0007669"/>
    <property type="project" value="UniProtKB-SubCell"/>
</dbReference>
<evidence type="ECO:0000256" key="10">
    <source>
        <dbReference type="SAM" id="Coils"/>
    </source>
</evidence>
<dbReference type="SUPFAM" id="SSF52540">
    <property type="entry name" value="P-loop containing nucleoside triphosphate hydrolases"/>
    <property type="match status" value="2"/>
</dbReference>
<keyword evidence="6" id="KW-0347">Helicase</keyword>
<reference evidence="15 17" key="1">
    <citation type="journal article" date="2012" name="Nature">
        <title>Algal genomes reveal evolutionary mosaicism and the fate of nucleomorphs.</title>
        <authorList>
            <consortium name="DOE Joint Genome Institute"/>
            <person name="Curtis B.A."/>
            <person name="Tanifuji G."/>
            <person name="Burki F."/>
            <person name="Gruber A."/>
            <person name="Irimia M."/>
            <person name="Maruyama S."/>
            <person name="Arias M.C."/>
            <person name="Ball S.G."/>
            <person name="Gile G.H."/>
            <person name="Hirakawa Y."/>
            <person name="Hopkins J.F."/>
            <person name="Kuo A."/>
            <person name="Rensing S.A."/>
            <person name="Schmutz J."/>
            <person name="Symeonidi A."/>
            <person name="Elias M."/>
            <person name="Eveleigh R.J."/>
            <person name="Herman E.K."/>
            <person name="Klute M.J."/>
            <person name="Nakayama T."/>
            <person name="Obornik M."/>
            <person name="Reyes-Prieto A."/>
            <person name="Armbrust E.V."/>
            <person name="Aves S.J."/>
            <person name="Beiko R.G."/>
            <person name="Coutinho P."/>
            <person name="Dacks J.B."/>
            <person name="Durnford D.G."/>
            <person name="Fast N.M."/>
            <person name="Green B.R."/>
            <person name="Grisdale C.J."/>
            <person name="Hempel F."/>
            <person name="Henrissat B."/>
            <person name="Hoppner M.P."/>
            <person name="Ishida K."/>
            <person name="Kim E."/>
            <person name="Koreny L."/>
            <person name="Kroth P.G."/>
            <person name="Liu Y."/>
            <person name="Malik S.B."/>
            <person name="Maier U.G."/>
            <person name="McRose D."/>
            <person name="Mock T."/>
            <person name="Neilson J.A."/>
            <person name="Onodera N.T."/>
            <person name="Poole A.M."/>
            <person name="Pritham E.J."/>
            <person name="Richards T.A."/>
            <person name="Rocap G."/>
            <person name="Roy S.W."/>
            <person name="Sarai C."/>
            <person name="Schaack S."/>
            <person name="Shirato S."/>
            <person name="Slamovits C.H."/>
            <person name="Spencer D.F."/>
            <person name="Suzuki S."/>
            <person name="Worden A.Z."/>
            <person name="Zauner S."/>
            <person name="Barry K."/>
            <person name="Bell C."/>
            <person name="Bharti A.K."/>
            <person name="Crow J.A."/>
            <person name="Grimwood J."/>
            <person name="Kramer R."/>
            <person name="Lindquist E."/>
            <person name="Lucas S."/>
            <person name="Salamov A."/>
            <person name="McFadden G.I."/>
            <person name="Lane C.E."/>
            <person name="Keeling P.J."/>
            <person name="Gray M.W."/>
            <person name="Grigoriev I.V."/>
            <person name="Archibald J.M."/>
        </authorList>
    </citation>
    <scope>NUCLEOTIDE SEQUENCE</scope>
    <source>
        <strain evidence="15 17">CCMP2712</strain>
    </source>
</reference>
<dbReference type="InterPro" id="IPR049730">
    <property type="entry name" value="SNF2/RAD54-like_C"/>
</dbReference>
<gene>
    <name evidence="15" type="ORF">GUITHDRAFT_66145</name>
</gene>
<accession>L1JS02</accession>
<evidence type="ECO:0000313" key="17">
    <source>
        <dbReference type="Proteomes" id="UP000011087"/>
    </source>
</evidence>
<comment type="similarity">
    <text evidence="3">Belongs to the SNF2/RAD54 helicase family.</text>
</comment>
<comment type="subcellular location">
    <subcellularLocation>
        <location evidence="1">Nucleus</location>
    </subcellularLocation>
    <subcellularLocation>
        <location evidence="2">Plastid</location>
        <location evidence="2">Chloroplast</location>
    </subcellularLocation>
</comment>
<feature type="domain" description="Helicase C-terminal" evidence="13">
    <location>
        <begin position="502"/>
        <end position="669"/>
    </location>
</feature>
<feature type="domain" description="Helicase ATP-binding" evidence="12">
    <location>
        <begin position="191"/>
        <end position="356"/>
    </location>
</feature>
<feature type="region of interest" description="Disordered" evidence="11">
    <location>
        <begin position="111"/>
        <end position="133"/>
    </location>
</feature>
<dbReference type="Pfam" id="PF00271">
    <property type="entry name" value="Helicase_C"/>
    <property type="match status" value="1"/>
</dbReference>
<organism evidence="15">
    <name type="scientific">Guillardia theta (strain CCMP2712)</name>
    <name type="common">Cryptophyte</name>
    <dbReference type="NCBI Taxonomy" id="905079"/>
    <lineage>
        <taxon>Eukaryota</taxon>
        <taxon>Cryptophyceae</taxon>
        <taxon>Pyrenomonadales</taxon>
        <taxon>Geminigeraceae</taxon>
        <taxon>Guillardia</taxon>
    </lineage>
</organism>
<dbReference type="PROSITE" id="PS51204">
    <property type="entry name" value="HSA"/>
    <property type="match status" value="1"/>
</dbReference>
<dbReference type="OrthoDB" id="5857104at2759"/>
<proteinExistence type="inferred from homology"/>
<dbReference type="GO" id="GO:0004386">
    <property type="term" value="F:helicase activity"/>
    <property type="evidence" value="ECO:0007669"/>
    <property type="project" value="UniProtKB-KW"/>
</dbReference>
<dbReference type="Gene3D" id="3.40.50.300">
    <property type="entry name" value="P-loop containing nucleotide triphosphate hydrolases"/>
    <property type="match status" value="1"/>
</dbReference>
<evidence type="ECO:0000256" key="4">
    <source>
        <dbReference type="ARBA" id="ARBA00022741"/>
    </source>
</evidence>
<feature type="compositionally biased region" description="Acidic residues" evidence="11">
    <location>
        <begin position="797"/>
        <end position="813"/>
    </location>
</feature>
<dbReference type="InterPro" id="IPR014001">
    <property type="entry name" value="Helicase_ATP-bd"/>
</dbReference>
<protein>
    <submittedName>
        <fullName evidence="15 16">Uncharacterized protein</fullName>
    </submittedName>
</protein>
<evidence type="ECO:0000256" key="6">
    <source>
        <dbReference type="ARBA" id="ARBA00022806"/>
    </source>
</evidence>
<dbReference type="GO" id="GO:0005634">
    <property type="term" value="C:nucleus"/>
    <property type="evidence" value="ECO:0007669"/>
    <property type="project" value="UniProtKB-SubCell"/>
</dbReference>
<dbReference type="SMART" id="SM00490">
    <property type="entry name" value="HELICc"/>
    <property type="match status" value="1"/>
</dbReference>
<dbReference type="AlphaFoldDB" id="L1JS02"/>
<dbReference type="InterPro" id="IPR001650">
    <property type="entry name" value="Helicase_C-like"/>
</dbReference>
<evidence type="ECO:0000256" key="8">
    <source>
        <dbReference type="ARBA" id="ARBA00023054"/>
    </source>
</evidence>
<dbReference type="RefSeq" id="XP_005838207.1">
    <property type="nucleotide sequence ID" value="XM_005838150.1"/>
</dbReference>
<dbReference type="InterPro" id="IPR027417">
    <property type="entry name" value="P-loop_NTPase"/>
</dbReference>
<evidence type="ECO:0000259" key="12">
    <source>
        <dbReference type="PROSITE" id="PS51192"/>
    </source>
</evidence>
<evidence type="ECO:0000259" key="13">
    <source>
        <dbReference type="PROSITE" id="PS51194"/>
    </source>
</evidence>
<keyword evidence="7" id="KW-0067">ATP-binding</keyword>
<dbReference type="HOGENOM" id="CLU_000315_17_1_1"/>
<name>L1JS02_GUITC</name>
<dbReference type="GO" id="GO:0016787">
    <property type="term" value="F:hydrolase activity"/>
    <property type="evidence" value="ECO:0007669"/>
    <property type="project" value="UniProtKB-KW"/>
</dbReference>
<dbReference type="KEGG" id="gtt:GUITHDRAFT_66145"/>
<evidence type="ECO:0000256" key="2">
    <source>
        <dbReference type="ARBA" id="ARBA00004229"/>
    </source>
</evidence>
<dbReference type="PANTHER" id="PTHR10799">
    <property type="entry name" value="SNF2/RAD54 HELICASE FAMILY"/>
    <property type="match status" value="1"/>
</dbReference>
<dbReference type="InterPro" id="IPR038718">
    <property type="entry name" value="SNF2-like_sf"/>
</dbReference>
<feature type="domain" description="HSA" evidence="14">
    <location>
        <begin position="1"/>
        <end position="68"/>
    </location>
</feature>
<feature type="region of interest" description="Disordered" evidence="11">
    <location>
        <begin position="702"/>
        <end position="813"/>
    </location>
</feature>
<dbReference type="InterPro" id="IPR014012">
    <property type="entry name" value="HSA_dom"/>
</dbReference>
<feature type="compositionally biased region" description="Basic and acidic residues" evidence="11">
    <location>
        <begin position="759"/>
        <end position="770"/>
    </location>
</feature>
<dbReference type="Proteomes" id="UP000011087">
    <property type="component" value="Unassembled WGS sequence"/>
</dbReference>
<dbReference type="Gene3D" id="3.40.50.10810">
    <property type="entry name" value="Tandem AAA-ATPase domain"/>
    <property type="match status" value="1"/>
</dbReference>
<dbReference type="EMBL" id="JH992976">
    <property type="protein sequence ID" value="EKX51227.1"/>
    <property type="molecule type" value="Genomic_DNA"/>
</dbReference>
<evidence type="ECO:0000259" key="14">
    <source>
        <dbReference type="PROSITE" id="PS51204"/>
    </source>
</evidence>
<evidence type="ECO:0000313" key="15">
    <source>
        <dbReference type="EMBL" id="EKX51227.1"/>
    </source>
</evidence>
<dbReference type="GO" id="GO:0005524">
    <property type="term" value="F:ATP binding"/>
    <property type="evidence" value="ECO:0007669"/>
    <property type="project" value="UniProtKB-KW"/>
</dbReference>
<reference evidence="17" key="2">
    <citation type="submission" date="2012-11" db="EMBL/GenBank/DDBJ databases">
        <authorList>
            <person name="Kuo A."/>
            <person name="Curtis B.A."/>
            <person name="Tanifuji G."/>
            <person name="Burki F."/>
            <person name="Gruber A."/>
            <person name="Irimia M."/>
            <person name="Maruyama S."/>
            <person name="Arias M.C."/>
            <person name="Ball S.G."/>
            <person name="Gile G.H."/>
            <person name="Hirakawa Y."/>
            <person name="Hopkins J.F."/>
            <person name="Rensing S.A."/>
            <person name="Schmutz J."/>
            <person name="Symeonidi A."/>
            <person name="Elias M."/>
            <person name="Eveleigh R.J."/>
            <person name="Herman E.K."/>
            <person name="Klute M.J."/>
            <person name="Nakayama T."/>
            <person name="Obornik M."/>
            <person name="Reyes-Prieto A."/>
            <person name="Armbrust E.V."/>
            <person name="Aves S.J."/>
            <person name="Beiko R.G."/>
            <person name="Coutinho P."/>
            <person name="Dacks J.B."/>
            <person name="Durnford D.G."/>
            <person name="Fast N.M."/>
            <person name="Green B.R."/>
            <person name="Grisdale C."/>
            <person name="Hempe F."/>
            <person name="Henrissat B."/>
            <person name="Hoppner M.P."/>
            <person name="Ishida K.-I."/>
            <person name="Kim E."/>
            <person name="Koreny L."/>
            <person name="Kroth P.G."/>
            <person name="Liu Y."/>
            <person name="Malik S.-B."/>
            <person name="Maier U.G."/>
            <person name="McRose D."/>
            <person name="Mock T."/>
            <person name="Neilson J.A."/>
            <person name="Onodera N.T."/>
            <person name="Poole A.M."/>
            <person name="Pritham E.J."/>
            <person name="Richards T.A."/>
            <person name="Rocap G."/>
            <person name="Roy S.W."/>
            <person name="Sarai C."/>
            <person name="Schaack S."/>
            <person name="Shirato S."/>
            <person name="Slamovits C.H."/>
            <person name="Spencer D.F."/>
            <person name="Suzuki S."/>
            <person name="Worden A.Z."/>
            <person name="Zauner S."/>
            <person name="Barry K."/>
            <person name="Bell C."/>
            <person name="Bharti A.K."/>
            <person name="Crow J.A."/>
            <person name="Grimwood J."/>
            <person name="Kramer R."/>
            <person name="Lindquist E."/>
            <person name="Lucas S."/>
            <person name="Salamov A."/>
            <person name="McFadden G.I."/>
            <person name="Lane C.E."/>
            <person name="Keeling P.J."/>
            <person name="Gray M.W."/>
            <person name="Grigoriev I.V."/>
            <person name="Archibald J.M."/>
        </authorList>
    </citation>
    <scope>NUCLEOTIDE SEQUENCE</scope>
    <source>
        <strain evidence="17">CCMP2712</strain>
    </source>
</reference>
<feature type="compositionally biased region" description="Basic and acidic residues" evidence="11">
    <location>
        <begin position="727"/>
        <end position="749"/>
    </location>
</feature>
<keyword evidence="9" id="KW-0539">Nucleus</keyword>
<dbReference type="OMA" id="YNKDQWE"/>
<feature type="non-terminal residue" evidence="15">
    <location>
        <position position="813"/>
    </location>
</feature>
<keyword evidence="4" id="KW-0547">Nucleotide-binding</keyword>
<dbReference type="STRING" id="905079.L1JS02"/>
<evidence type="ECO:0000256" key="5">
    <source>
        <dbReference type="ARBA" id="ARBA00022801"/>
    </source>
</evidence>
<feature type="coiled-coil region" evidence="10">
    <location>
        <begin position="22"/>
        <end position="68"/>
    </location>
</feature>
<evidence type="ECO:0000256" key="7">
    <source>
        <dbReference type="ARBA" id="ARBA00022840"/>
    </source>
</evidence>
<evidence type="ECO:0000256" key="11">
    <source>
        <dbReference type="SAM" id="MobiDB-lite"/>
    </source>
</evidence>
<dbReference type="PROSITE" id="PS51194">
    <property type="entry name" value="HELICASE_CTER"/>
    <property type="match status" value="1"/>
</dbReference>
<dbReference type="GeneID" id="17308021"/>
<evidence type="ECO:0000256" key="1">
    <source>
        <dbReference type="ARBA" id="ARBA00004123"/>
    </source>
</evidence>
<keyword evidence="17" id="KW-1185">Reference proteome</keyword>
<keyword evidence="8 10" id="KW-0175">Coiled coil</keyword>
<evidence type="ECO:0000313" key="16">
    <source>
        <dbReference type="EnsemblProtists" id="EKX51227"/>
    </source>
</evidence>
<sequence>MRLYQRKKQAFLNEVKGHYHFFTEYHKKIREKEKELAKLAKKQVEDKVERERRRKEKAEKDRIRALKEHDTEAYLNLLKEHKNEKILNVLSETDKYLRTLGLAVRVQKKNTEKRLKNSKSMDVSDGEDDDNEFERTDIKNTNEVDVKALMKNKNTYYHLAHTEKEEVNSQPDMLVGGSLRQYQMQGLQWLVSLYNNKISGVLADEMGLGKTIQIVSLIAYLMEVKGVNGPFLIVSPLSVIDNWVREFDAWSPTVKKIIYYGSKPSRKKMQQECHKGTFNVMLTSYEFVVKDASFMSKINWVYIIVDEGHRMKNGKSRLTTTLSTKFPSKYRILITGTPLQNNLNELWSLLNFLLPDIFRHDSNFEEWFNSGDIMGATGDTNEMDEEERLLLIDRLHQVLRPFLLRRLKSEVEGELKPKVEKVIKCNMSACQWRLYSGIRENGIVALQPSDGTQPTKKKTATNIMMELRKACNHPYLFCEISSPLTFLSRSTELVRSSGKFELLYRMLPKLRSTGHRVLVFCQMTRLMDILGDFLKACGHRYLRLDGSTDSQRRGELIEIFNSPESPYAIFILSTRAGGLGLNLPAADTVIIFDSDWNPQMDMQAQDRAHRIGQTREVRVLRLTCANTLEEDILEKATYKKELGGAAIDGGMFNEKATVEDRHEFLRKIFSRATNTTKADVLSKEAMNQELARDEMEFRMFQEHDHELQSRSSQPDLMTEDEVPSWLKYEEDDKTSASRKKELERAEKASRKSRMRKTASYKEEDISHSSDVDSSDEDTIAVVKERGRGRSKRKNQELDSDNSDDESNLGEEEK</sequence>
<dbReference type="EnsemblProtists" id="EKX51227">
    <property type="protein sequence ID" value="EKX51227"/>
    <property type="gene ID" value="GUITHDRAFT_66145"/>
</dbReference>
<dbReference type="PaxDb" id="55529-EKX51227"/>
<evidence type="ECO:0000256" key="3">
    <source>
        <dbReference type="ARBA" id="ARBA00007025"/>
    </source>
</evidence>